<name>A0A1X1V9P0_MYCGO</name>
<feature type="region of interest" description="Disordered" evidence="1">
    <location>
        <begin position="82"/>
        <end position="101"/>
    </location>
</feature>
<feature type="region of interest" description="Disordered" evidence="1">
    <location>
        <begin position="34"/>
        <end position="54"/>
    </location>
</feature>
<dbReference type="EMBL" id="LQOY01000255">
    <property type="protein sequence ID" value="ORV65784.1"/>
    <property type="molecule type" value="Genomic_DNA"/>
</dbReference>
<evidence type="ECO:0000313" key="3">
    <source>
        <dbReference type="Proteomes" id="UP000193928"/>
    </source>
</evidence>
<proteinExistence type="predicted"/>
<evidence type="ECO:0000256" key="1">
    <source>
        <dbReference type="SAM" id="MobiDB-lite"/>
    </source>
</evidence>
<accession>A0A1X1V9P0</accession>
<protein>
    <submittedName>
        <fullName evidence="2">Uncharacterized protein</fullName>
    </submittedName>
</protein>
<gene>
    <name evidence="2" type="ORF">AWC08_10510</name>
</gene>
<organism evidence="2 3">
    <name type="scientific">Mycobacterium gordonae</name>
    <dbReference type="NCBI Taxonomy" id="1778"/>
    <lineage>
        <taxon>Bacteria</taxon>
        <taxon>Bacillati</taxon>
        <taxon>Actinomycetota</taxon>
        <taxon>Actinomycetes</taxon>
        <taxon>Mycobacteriales</taxon>
        <taxon>Mycobacteriaceae</taxon>
        <taxon>Mycobacterium</taxon>
    </lineage>
</organism>
<reference evidence="2 3" key="1">
    <citation type="submission" date="2016-01" db="EMBL/GenBank/DDBJ databases">
        <title>The new phylogeny of the genus Mycobacterium.</title>
        <authorList>
            <person name="Tarcisio F."/>
            <person name="Conor M."/>
            <person name="Antonella G."/>
            <person name="Elisabetta G."/>
            <person name="Giulia F.S."/>
            <person name="Sara T."/>
            <person name="Anna F."/>
            <person name="Clotilde B."/>
            <person name="Roberto B."/>
            <person name="Veronica D.S."/>
            <person name="Fabio R."/>
            <person name="Monica P."/>
            <person name="Olivier J."/>
            <person name="Enrico T."/>
            <person name="Nicola S."/>
        </authorList>
    </citation>
    <scope>NUCLEOTIDE SEQUENCE [LARGE SCALE GENOMIC DNA]</scope>
    <source>
        <strain evidence="2 3">DSM 44160</strain>
    </source>
</reference>
<keyword evidence="3" id="KW-1185">Reference proteome</keyword>
<comment type="caution">
    <text evidence="2">The sequence shown here is derived from an EMBL/GenBank/DDBJ whole genome shotgun (WGS) entry which is preliminary data.</text>
</comment>
<evidence type="ECO:0000313" key="2">
    <source>
        <dbReference type="EMBL" id="ORV65784.1"/>
    </source>
</evidence>
<dbReference type="AlphaFoldDB" id="A0A1X1V9P0"/>
<sequence>MHASLEFVPADIKALGNRAPAEGARVGIEYIMGSGEDRQTRQPVQRPHARAEQGSVEWIPAGVADSGRPQIVEVEERVDPGDVGHVRVGQPEMHPRRQQQGIGRLWQASVAHRVAQREGHSAAG</sequence>
<dbReference type="Proteomes" id="UP000193928">
    <property type="component" value="Unassembled WGS sequence"/>
</dbReference>